<comment type="caution">
    <text evidence="1">The sequence shown here is derived from an EMBL/GenBank/DDBJ whole genome shotgun (WGS) entry which is preliminary data.</text>
</comment>
<keyword evidence="2" id="KW-1185">Reference proteome</keyword>
<sequence length="134" mass="15010">MAEISAIEAVFSGIPVSLCSFHIHQAVKLFLWKELPSASAETVMDMFMSQVYTESEEEFHSYSFCQIVPQACDDIRDEDATQKMITSVCSTFAATLLKEQLSCAKKIAYEVSQSSCACVVFFNIYDYNVAIFLP</sequence>
<dbReference type="AlphaFoldDB" id="A0AAV3YFS8"/>
<reference evidence="1 2" key="1">
    <citation type="journal article" date="2021" name="Elife">
        <title>Chloroplast acquisition without the gene transfer in kleptoplastic sea slugs, Plakobranchus ocellatus.</title>
        <authorList>
            <person name="Maeda T."/>
            <person name="Takahashi S."/>
            <person name="Yoshida T."/>
            <person name="Shimamura S."/>
            <person name="Takaki Y."/>
            <person name="Nagai Y."/>
            <person name="Toyoda A."/>
            <person name="Suzuki Y."/>
            <person name="Arimoto A."/>
            <person name="Ishii H."/>
            <person name="Satoh N."/>
            <person name="Nishiyama T."/>
            <person name="Hasebe M."/>
            <person name="Maruyama T."/>
            <person name="Minagawa J."/>
            <person name="Obokata J."/>
            <person name="Shigenobu S."/>
        </authorList>
    </citation>
    <scope>NUCLEOTIDE SEQUENCE [LARGE SCALE GENOMIC DNA]</scope>
</reference>
<evidence type="ECO:0000313" key="2">
    <source>
        <dbReference type="Proteomes" id="UP000735302"/>
    </source>
</evidence>
<proteinExistence type="predicted"/>
<name>A0AAV3YFS8_9GAST</name>
<gene>
    <name evidence="1" type="ORF">PoB_000777300</name>
</gene>
<dbReference type="EMBL" id="BLXT01000921">
    <property type="protein sequence ID" value="GFN81267.1"/>
    <property type="molecule type" value="Genomic_DNA"/>
</dbReference>
<protein>
    <recommendedName>
        <fullName evidence="3">MULE transposase domain-containing protein</fullName>
    </recommendedName>
</protein>
<evidence type="ECO:0000313" key="1">
    <source>
        <dbReference type="EMBL" id="GFN81267.1"/>
    </source>
</evidence>
<evidence type="ECO:0008006" key="3">
    <source>
        <dbReference type="Google" id="ProtNLM"/>
    </source>
</evidence>
<accession>A0AAV3YFS8</accession>
<dbReference type="Proteomes" id="UP000735302">
    <property type="component" value="Unassembled WGS sequence"/>
</dbReference>
<organism evidence="1 2">
    <name type="scientific">Plakobranchus ocellatus</name>
    <dbReference type="NCBI Taxonomy" id="259542"/>
    <lineage>
        <taxon>Eukaryota</taxon>
        <taxon>Metazoa</taxon>
        <taxon>Spiralia</taxon>
        <taxon>Lophotrochozoa</taxon>
        <taxon>Mollusca</taxon>
        <taxon>Gastropoda</taxon>
        <taxon>Heterobranchia</taxon>
        <taxon>Euthyneura</taxon>
        <taxon>Panpulmonata</taxon>
        <taxon>Sacoglossa</taxon>
        <taxon>Placobranchoidea</taxon>
        <taxon>Plakobranchidae</taxon>
        <taxon>Plakobranchus</taxon>
    </lineage>
</organism>